<dbReference type="Gene3D" id="2.30.22.10">
    <property type="entry name" value="Head domain of nucleotide exchange factor GrpE"/>
    <property type="match status" value="1"/>
</dbReference>
<keyword evidence="4" id="KW-1185">Reference proteome</keyword>
<protein>
    <submittedName>
        <fullName evidence="3">Nucleotide exchange factor GrpE</fullName>
    </submittedName>
</protein>
<organism evidence="3 4">
    <name type="scientific">Salininema proteolyticum</name>
    <dbReference type="NCBI Taxonomy" id="1607685"/>
    <lineage>
        <taxon>Bacteria</taxon>
        <taxon>Bacillati</taxon>
        <taxon>Actinomycetota</taxon>
        <taxon>Actinomycetes</taxon>
        <taxon>Glycomycetales</taxon>
        <taxon>Glycomycetaceae</taxon>
        <taxon>Salininema</taxon>
    </lineage>
</organism>
<dbReference type="RefSeq" id="WP_380618035.1">
    <property type="nucleotide sequence ID" value="NZ_JBHSDK010000003.1"/>
</dbReference>
<keyword evidence="1" id="KW-0143">Chaperone</keyword>
<accession>A0ABV8TU54</accession>
<comment type="caution">
    <text evidence="3">The sequence shown here is derived from an EMBL/GenBank/DDBJ whole genome shotgun (WGS) entry which is preliminary data.</text>
</comment>
<reference evidence="4" key="1">
    <citation type="journal article" date="2019" name="Int. J. Syst. Evol. Microbiol.">
        <title>The Global Catalogue of Microorganisms (GCM) 10K type strain sequencing project: providing services to taxonomists for standard genome sequencing and annotation.</title>
        <authorList>
            <consortium name="The Broad Institute Genomics Platform"/>
            <consortium name="The Broad Institute Genome Sequencing Center for Infectious Disease"/>
            <person name="Wu L."/>
            <person name="Ma J."/>
        </authorList>
    </citation>
    <scope>NUCLEOTIDE SEQUENCE [LARGE SCALE GENOMIC DNA]</scope>
    <source>
        <strain evidence="4">IBRC-M 10908</strain>
    </source>
</reference>
<feature type="signal peptide" evidence="2">
    <location>
        <begin position="1"/>
        <end position="27"/>
    </location>
</feature>
<evidence type="ECO:0000313" key="4">
    <source>
        <dbReference type="Proteomes" id="UP001595823"/>
    </source>
</evidence>
<gene>
    <name evidence="3" type="ORF">ACFPET_03725</name>
</gene>
<keyword evidence="2" id="KW-0732">Signal</keyword>
<dbReference type="EMBL" id="JBHSDK010000003">
    <property type="protein sequence ID" value="MFC4334303.1"/>
    <property type="molecule type" value="Genomic_DNA"/>
</dbReference>
<dbReference type="Pfam" id="PF01025">
    <property type="entry name" value="GrpE"/>
    <property type="match status" value="1"/>
</dbReference>
<evidence type="ECO:0000313" key="3">
    <source>
        <dbReference type="EMBL" id="MFC4334303.1"/>
    </source>
</evidence>
<dbReference type="InterPro" id="IPR000740">
    <property type="entry name" value="GrpE"/>
</dbReference>
<dbReference type="InterPro" id="IPR009012">
    <property type="entry name" value="GrpE_head"/>
</dbReference>
<dbReference type="SUPFAM" id="SSF51064">
    <property type="entry name" value="Head domain of nucleotide exchange factor GrpE"/>
    <property type="match status" value="1"/>
</dbReference>
<dbReference type="Proteomes" id="UP001595823">
    <property type="component" value="Unassembled WGS sequence"/>
</dbReference>
<proteinExistence type="predicted"/>
<sequence length="180" mass="18412">MAFRTTGAFLGAGLGLAATLTATAVTAGEGIDWAVAATGAAVTALTVTGCLSLPERAAVATTPASAPPVGPPPAPAADETLKLRPDTAGDRDTVVSSLLWIRERAQNPSTLQHIDRTLAGVGVTALDPTGQRFDPGRHEAGSVVPARHENDDGLIVALESPGFTDRGRLLRHPVVTVARK</sequence>
<evidence type="ECO:0000256" key="1">
    <source>
        <dbReference type="ARBA" id="ARBA00023186"/>
    </source>
</evidence>
<feature type="chain" id="PRO_5046831373" evidence="2">
    <location>
        <begin position="28"/>
        <end position="180"/>
    </location>
</feature>
<name>A0ABV8TU54_9ACTN</name>
<evidence type="ECO:0000256" key="2">
    <source>
        <dbReference type="SAM" id="SignalP"/>
    </source>
</evidence>